<keyword evidence="5" id="KW-0496">Mitochondrion</keyword>
<keyword evidence="4" id="KW-0809">Transit peptide</keyword>
<comment type="subcellular location">
    <subcellularLocation>
        <location evidence="1">Mitochondrion</location>
    </subcellularLocation>
</comment>
<comment type="caution">
    <text evidence="7">The sequence shown here is derived from an EMBL/GenBank/DDBJ whole genome shotgun (WGS) entry which is preliminary data.</text>
</comment>
<gene>
    <name evidence="7" type="ORF">EMPG_09301</name>
</gene>
<evidence type="ECO:0000256" key="6">
    <source>
        <dbReference type="ARBA" id="ARBA00031849"/>
    </source>
</evidence>
<evidence type="ECO:0000256" key="1">
    <source>
        <dbReference type="ARBA" id="ARBA00004173"/>
    </source>
</evidence>
<dbReference type="SUPFAM" id="SSF56112">
    <property type="entry name" value="Protein kinase-like (PK-like)"/>
    <property type="match status" value="1"/>
</dbReference>
<comment type="similarity">
    <text evidence="2">Belongs to the AIM9 family.</text>
</comment>
<dbReference type="AlphaFoldDB" id="A0A0H1B4S0"/>
<name>A0A0H1B4S0_9EURO</name>
<protein>
    <recommendedName>
        <fullName evidence="3">Altered inheritance of mitochondria protein 9, mitochondrial</fullName>
    </recommendedName>
    <alternativeName>
        <fullName evidence="6">Found in mitochondrial proteome protein 29</fullName>
    </alternativeName>
</protein>
<evidence type="ECO:0000256" key="5">
    <source>
        <dbReference type="ARBA" id="ARBA00023128"/>
    </source>
</evidence>
<keyword evidence="8" id="KW-1185">Reference proteome</keyword>
<evidence type="ECO:0000313" key="7">
    <source>
        <dbReference type="EMBL" id="KLJ06002.1"/>
    </source>
</evidence>
<evidence type="ECO:0000313" key="8">
    <source>
        <dbReference type="Proteomes" id="UP000053573"/>
    </source>
</evidence>
<accession>A0A0H1B4S0</accession>
<evidence type="ECO:0000256" key="3">
    <source>
        <dbReference type="ARBA" id="ARBA00016197"/>
    </source>
</evidence>
<dbReference type="GO" id="GO:0005739">
    <property type="term" value="C:mitochondrion"/>
    <property type="evidence" value="ECO:0007669"/>
    <property type="project" value="UniProtKB-SubCell"/>
</dbReference>
<dbReference type="PANTHER" id="PTHR36091">
    <property type="entry name" value="ALTERED INHERITANCE OF MITOCHONDRIA PROTEIN 9, MITOCHONDRIAL"/>
    <property type="match status" value="1"/>
</dbReference>
<organism evidence="7 8">
    <name type="scientific">Blastomyces silverae</name>
    <dbReference type="NCBI Taxonomy" id="2060906"/>
    <lineage>
        <taxon>Eukaryota</taxon>
        <taxon>Fungi</taxon>
        <taxon>Dikarya</taxon>
        <taxon>Ascomycota</taxon>
        <taxon>Pezizomycotina</taxon>
        <taxon>Eurotiomycetes</taxon>
        <taxon>Eurotiomycetidae</taxon>
        <taxon>Onygenales</taxon>
        <taxon>Ajellomycetaceae</taxon>
        <taxon>Blastomyces</taxon>
    </lineage>
</organism>
<evidence type="ECO:0000256" key="4">
    <source>
        <dbReference type="ARBA" id="ARBA00022946"/>
    </source>
</evidence>
<dbReference type="EMBL" id="LDEV01003341">
    <property type="protein sequence ID" value="KLJ06002.1"/>
    <property type="molecule type" value="Genomic_DNA"/>
</dbReference>
<dbReference type="InterPro" id="IPR011009">
    <property type="entry name" value="Kinase-like_dom_sf"/>
</dbReference>
<proteinExistence type="inferred from homology"/>
<dbReference type="PANTHER" id="PTHR36091:SF1">
    <property type="entry name" value="ALTERED INHERITANCE OF MITOCHONDRIA PROTEIN 9, MITOCHONDRIAL"/>
    <property type="match status" value="1"/>
</dbReference>
<dbReference type="Proteomes" id="UP000053573">
    <property type="component" value="Unassembled WGS sequence"/>
</dbReference>
<dbReference type="InterPro" id="IPR051035">
    <property type="entry name" value="Mito_inheritance_9"/>
</dbReference>
<reference evidence="8" key="1">
    <citation type="journal article" date="2015" name="PLoS Genet.">
        <title>The dynamic genome and transcriptome of the human fungal pathogen Blastomyces and close relative Emmonsia.</title>
        <authorList>
            <person name="Munoz J.F."/>
            <person name="Gauthier G.M."/>
            <person name="Desjardins C.A."/>
            <person name="Gallo J.E."/>
            <person name="Holder J."/>
            <person name="Sullivan T.D."/>
            <person name="Marty A.J."/>
            <person name="Carmen J.C."/>
            <person name="Chen Z."/>
            <person name="Ding L."/>
            <person name="Gujja S."/>
            <person name="Magrini V."/>
            <person name="Misas E."/>
            <person name="Mitreva M."/>
            <person name="Priest M."/>
            <person name="Saif S."/>
            <person name="Whiston E.A."/>
            <person name="Young S."/>
            <person name="Zeng Q."/>
            <person name="Goldman W.E."/>
            <person name="Mardis E.R."/>
            <person name="Taylor J.W."/>
            <person name="McEwen J.G."/>
            <person name="Clay O.K."/>
            <person name="Klein B.S."/>
            <person name="Cuomo C.A."/>
        </authorList>
    </citation>
    <scope>NUCLEOTIDE SEQUENCE [LARGE SCALE GENOMIC DNA]</scope>
    <source>
        <strain evidence="8">UAMH 139</strain>
    </source>
</reference>
<dbReference type="OrthoDB" id="2906425at2759"/>
<evidence type="ECO:0000256" key="2">
    <source>
        <dbReference type="ARBA" id="ARBA00005543"/>
    </source>
</evidence>
<sequence>MGGYLSSDSRMYQTERDLRALIQRRSVDLPQVDGSRVSTNNLQCRYVKFDMPTLLELAASAIGSKFCVRVVKISEGQYSKVFLLTMSDGREVIAKLPNPNAGRPRFTTAIPRAHAWSSRALENSVGAEYIIMEKQADVMLSDVWESMKGKQKAQIVLQVVDIEKTLASTKFAKFGASYCKNDLPATLDTMIPLCVDRNGNEVHSAKSEQPMHQFYGTAICICKMFLSIPKSQPISWVSLTGNLSVSVHFSCKAHAPVSWITMAWLLRNCGKSVSLRTLTQMTPHLHEQQKAKALHQAQTLHNLYLARSCQVNTEAFQAMQGQDSLRHKISVVPGLTLTDYEPCLSSLLRDVEREWSKIVGVGSDGLPLVPCPLQFSAAEVQQQEQDEELWARDVELMNNFISDTGCYKHLDGRVSDADYELSKRETTG</sequence>